<accession>A0A2T0S3H4</accession>
<sequence>MAARRELGEELRRLRGERRGAEVAGLLGWSESKLSRIETARTGISQDDLERLLRELGVPPGESARLRELAGRGRERVWWAPYRSSVANRYDEFVALEAEAAGICEWEAQVVPGLLQTDEYAHAVIEVGADVTDPEVLQRRTALRMARQSVLTREPPPSLCVVLDESALHRQVGGRAVLRRQLQRLYDASQRPGIELRVLPFSAGAHAALGEAFVIFEFAEGQAPVVHSEDLMGGQLRTRDTDVAVYRDAFADLRSRALSVGATRELVARTGDGLR</sequence>
<evidence type="ECO:0000313" key="3">
    <source>
        <dbReference type="Proteomes" id="UP000239209"/>
    </source>
</evidence>
<dbReference type="OrthoDB" id="3458445at2"/>
<dbReference type="InterPro" id="IPR001387">
    <property type="entry name" value="Cro/C1-type_HTH"/>
</dbReference>
<dbReference type="SMART" id="SM00530">
    <property type="entry name" value="HTH_XRE"/>
    <property type="match status" value="1"/>
</dbReference>
<dbReference type="GO" id="GO:0003677">
    <property type="term" value="F:DNA binding"/>
    <property type="evidence" value="ECO:0007669"/>
    <property type="project" value="InterPro"/>
</dbReference>
<dbReference type="Proteomes" id="UP000239209">
    <property type="component" value="Unassembled WGS sequence"/>
</dbReference>
<dbReference type="SUPFAM" id="SSF47413">
    <property type="entry name" value="lambda repressor-like DNA-binding domains"/>
    <property type="match status" value="1"/>
</dbReference>
<comment type="caution">
    <text evidence="2">The sequence shown here is derived from an EMBL/GenBank/DDBJ whole genome shotgun (WGS) entry which is preliminary data.</text>
</comment>
<dbReference type="Gene3D" id="1.10.260.40">
    <property type="entry name" value="lambda repressor-like DNA-binding domains"/>
    <property type="match status" value="1"/>
</dbReference>
<dbReference type="AlphaFoldDB" id="A0A2T0S3H4"/>
<gene>
    <name evidence="2" type="ORF">CLV70_109115</name>
</gene>
<dbReference type="Pfam" id="PF19054">
    <property type="entry name" value="DUF5753"/>
    <property type="match status" value="1"/>
</dbReference>
<evidence type="ECO:0000259" key="1">
    <source>
        <dbReference type="PROSITE" id="PS50943"/>
    </source>
</evidence>
<protein>
    <submittedName>
        <fullName evidence="2">Helix-turn-helix protein</fullName>
    </submittedName>
</protein>
<evidence type="ECO:0000313" key="2">
    <source>
        <dbReference type="EMBL" id="PRY27959.1"/>
    </source>
</evidence>
<dbReference type="CDD" id="cd00093">
    <property type="entry name" value="HTH_XRE"/>
    <property type="match status" value="1"/>
</dbReference>
<reference evidence="2 3" key="1">
    <citation type="submission" date="2018-03" db="EMBL/GenBank/DDBJ databases">
        <title>Genomic Encyclopedia of Archaeal and Bacterial Type Strains, Phase II (KMG-II): from individual species to whole genera.</title>
        <authorList>
            <person name="Goeker M."/>
        </authorList>
    </citation>
    <scope>NUCLEOTIDE SEQUENCE [LARGE SCALE GENOMIC DNA]</scope>
    <source>
        <strain evidence="2 3">DSM 45348</strain>
    </source>
</reference>
<dbReference type="InterPro" id="IPR043917">
    <property type="entry name" value="DUF5753"/>
</dbReference>
<dbReference type="InterPro" id="IPR010982">
    <property type="entry name" value="Lambda_DNA-bd_dom_sf"/>
</dbReference>
<proteinExistence type="predicted"/>
<dbReference type="EMBL" id="PVZG01000009">
    <property type="protein sequence ID" value="PRY27959.1"/>
    <property type="molecule type" value="Genomic_DNA"/>
</dbReference>
<organism evidence="2 3">
    <name type="scientific">Pseudosporangium ferrugineum</name>
    <dbReference type="NCBI Taxonomy" id="439699"/>
    <lineage>
        <taxon>Bacteria</taxon>
        <taxon>Bacillati</taxon>
        <taxon>Actinomycetota</taxon>
        <taxon>Actinomycetes</taxon>
        <taxon>Micromonosporales</taxon>
        <taxon>Micromonosporaceae</taxon>
        <taxon>Pseudosporangium</taxon>
    </lineage>
</organism>
<dbReference type="Pfam" id="PF13560">
    <property type="entry name" value="HTH_31"/>
    <property type="match status" value="1"/>
</dbReference>
<feature type="domain" description="HTH cro/C1-type" evidence="1">
    <location>
        <begin position="11"/>
        <end position="63"/>
    </location>
</feature>
<name>A0A2T0S3H4_9ACTN</name>
<keyword evidence="3" id="KW-1185">Reference proteome</keyword>
<dbReference type="PROSITE" id="PS50943">
    <property type="entry name" value="HTH_CROC1"/>
    <property type="match status" value="1"/>
</dbReference>